<evidence type="ECO:0000256" key="1">
    <source>
        <dbReference type="SAM" id="MobiDB-lite"/>
    </source>
</evidence>
<dbReference type="AlphaFoldDB" id="A0A1D1UFA7"/>
<proteinExistence type="predicted"/>
<sequence>MNILTRLSSNSRAKEMENEEQCDLSECKPSITLVDSCGREFFTTVTPRDMDLLIKYSILMRAKQEAAEESLYGPTKRKIREEKSKERKIKMEECSPEIPLPKVRIAKKDLFFTYPTSKRVPKPNRKYLEIPGPIPIDEAGSPPHSSEWESVDLSTADIPPRIRRTFLGTKIPDTSPAVKRGKYKTKKNGLRAERSSPEIPATSKPFTLLDSLRCDETLDSPGNSQTLLAVFEDKELLDNGRHGMPPTSDDHNYATKISRTLKLSRRQAGHEDIPPPLPNIRLPSIKIKIPKLKKMKLGKHPKVHPTDLTALLTQQNQKQKVVKEGRRGCRREYGIEGFEQWCRHCQWKKACTRFGGRLGKIIHPEPGHVRIEEPVKPVTVADTKYPKRRMADALSDRDRKKVRELKTSKVEQQRLETSPEAKPDVKPEVKPIMTICNTSLTPVPIAPNSAASKWLGFGMGYEVEEKEVIKTEMRPKEKQKIPLLIPLTLEPEVPTPSSISASSQDSS</sequence>
<gene>
    <name evidence="2" type="primary">RvY_00093-1</name>
    <name evidence="2" type="synonym">RvY_00093.1</name>
    <name evidence="2" type="ORF">RvY_00093</name>
</gene>
<comment type="caution">
    <text evidence="2">The sequence shown here is derived from an EMBL/GenBank/DDBJ whole genome shotgun (WGS) entry which is preliminary data.</text>
</comment>
<feature type="region of interest" description="Disordered" evidence="1">
    <location>
        <begin position="171"/>
        <end position="203"/>
    </location>
</feature>
<accession>A0A1D1UFA7</accession>
<reference evidence="2 3" key="1">
    <citation type="journal article" date="2016" name="Nat. Commun.">
        <title>Extremotolerant tardigrade genome and improved radiotolerance of human cultured cells by tardigrade-unique protein.</title>
        <authorList>
            <person name="Hashimoto T."/>
            <person name="Horikawa D.D."/>
            <person name="Saito Y."/>
            <person name="Kuwahara H."/>
            <person name="Kozuka-Hata H."/>
            <person name="Shin-I T."/>
            <person name="Minakuchi Y."/>
            <person name="Ohishi K."/>
            <person name="Motoyama A."/>
            <person name="Aizu T."/>
            <person name="Enomoto A."/>
            <person name="Kondo K."/>
            <person name="Tanaka S."/>
            <person name="Hara Y."/>
            <person name="Koshikawa S."/>
            <person name="Sagara H."/>
            <person name="Miura T."/>
            <person name="Yokobori S."/>
            <person name="Miyagawa K."/>
            <person name="Suzuki Y."/>
            <person name="Kubo T."/>
            <person name="Oyama M."/>
            <person name="Kohara Y."/>
            <person name="Fujiyama A."/>
            <person name="Arakawa K."/>
            <person name="Katayama T."/>
            <person name="Toyoda A."/>
            <person name="Kunieda T."/>
        </authorList>
    </citation>
    <scope>NUCLEOTIDE SEQUENCE [LARGE SCALE GENOMIC DNA]</scope>
    <source>
        <strain evidence="2 3">YOKOZUNA-1</strain>
    </source>
</reference>
<protein>
    <submittedName>
        <fullName evidence="2">Uncharacterized protein</fullName>
    </submittedName>
</protein>
<feature type="region of interest" description="Disordered" evidence="1">
    <location>
        <begin position="391"/>
        <end position="425"/>
    </location>
</feature>
<evidence type="ECO:0000313" key="2">
    <source>
        <dbReference type="EMBL" id="GAU87210.1"/>
    </source>
</evidence>
<dbReference type="SMART" id="SM01366">
    <property type="entry name" value="c-clamp"/>
    <property type="match status" value="1"/>
</dbReference>
<dbReference type="EMBL" id="BDGG01000001">
    <property type="protein sequence ID" value="GAU87210.1"/>
    <property type="molecule type" value="Genomic_DNA"/>
</dbReference>
<name>A0A1D1UFA7_RAMVA</name>
<dbReference type="Proteomes" id="UP000186922">
    <property type="component" value="Unassembled WGS sequence"/>
</dbReference>
<evidence type="ECO:0000313" key="3">
    <source>
        <dbReference type="Proteomes" id="UP000186922"/>
    </source>
</evidence>
<keyword evidence="3" id="KW-1185">Reference proteome</keyword>
<organism evidence="2 3">
    <name type="scientific">Ramazzottius varieornatus</name>
    <name type="common">Water bear</name>
    <name type="synonym">Tardigrade</name>
    <dbReference type="NCBI Taxonomy" id="947166"/>
    <lineage>
        <taxon>Eukaryota</taxon>
        <taxon>Metazoa</taxon>
        <taxon>Ecdysozoa</taxon>
        <taxon>Tardigrada</taxon>
        <taxon>Eutardigrada</taxon>
        <taxon>Parachela</taxon>
        <taxon>Hypsibioidea</taxon>
        <taxon>Ramazzottiidae</taxon>
        <taxon>Ramazzottius</taxon>
    </lineage>
</organism>
<feature type="compositionally biased region" description="Basic residues" evidence="1">
    <location>
        <begin position="179"/>
        <end position="189"/>
    </location>
</feature>